<dbReference type="InterPro" id="IPR001173">
    <property type="entry name" value="Glyco_trans_2-like"/>
</dbReference>
<sequence>MDTADPGTTSARSTVVIVTWRARDHLEHCLDALAAQTRPHRLLVVDNASDDGTADLLRAHPTAPEVLRLPANSGYAGGMAAALRRVRTEFMVWLNDDAVPARDWLAALEDAADADPGAGAVSSLLRAEDGTVQSAGVGLTPDGHGRDLGATTGVDGTAEPVEVFSFCGGAALVRTEPLRALGGVPESYFCYYEDTDTAWRLRLGGWRVLLAPAAGVRHAHGASSAPGSPRFHRWNERNRLVTLVRCAPLPVALREVLRFTAITAALPLRRRLGRPTPDAANFRVGLRLGVLGETLERTPEALRFRRELGRRAVLDRTAVWRSWAGRDER</sequence>
<evidence type="ECO:0000256" key="2">
    <source>
        <dbReference type="ARBA" id="ARBA00006739"/>
    </source>
</evidence>
<dbReference type="SUPFAM" id="SSF53448">
    <property type="entry name" value="Nucleotide-diphospho-sugar transferases"/>
    <property type="match status" value="1"/>
</dbReference>
<dbReference type="Pfam" id="PF00535">
    <property type="entry name" value="Glycos_transf_2"/>
    <property type="match status" value="1"/>
</dbReference>
<organism evidence="6 7">
    <name type="scientific">Actinoalloteichus caeruleus DSM 43889</name>
    <dbReference type="NCBI Taxonomy" id="1120930"/>
    <lineage>
        <taxon>Bacteria</taxon>
        <taxon>Bacillati</taxon>
        <taxon>Actinomycetota</taxon>
        <taxon>Actinomycetes</taxon>
        <taxon>Pseudonocardiales</taxon>
        <taxon>Pseudonocardiaceae</taxon>
        <taxon>Actinoalloteichus</taxon>
        <taxon>Actinoalloteichus cyanogriseus</taxon>
    </lineage>
</organism>
<keyword evidence="3" id="KW-0328">Glycosyltransferase</keyword>
<keyword evidence="4" id="KW-0808">Transferase</keyword>
<feature type="domain" description="Glycosyltransferase 2-like" evidence="5">
    <location>
        <begin position="14"/>
        <end position="177"/>
    </location>
</feature>
<dbReference type="RefSeq" id="WP_026419323.1">
    <property type="nucleotide sequence ID" value="NZ_AUBJ02000001.1"/>
</dbReference>
<accession>A0ABT1JME6</accession>
<evidence type="ECO:0000313" key="6">
    <source>
        <dbReference type="EMBL" id="MCP2333693.1"/>
    </source>
</evidence>
<evidence type="ECO:0000259" key="5">
    <source>
        <dbReference type="Pfam" id="PF00535"/>
    </source>
</evidence>
<evidence type="ECO:0000313" key="7">
    <source>
        <dbReference type="Proteomes" id="UP000791080"/>
    </source>
</evidence>
<reference evidence="6 7" key="2">
    <citation type="submission" date="2022-06" db="EMBL/GenBank/DDBJ databases">
        <title>Genomic Encyclopedia of Type Strains, Phase I: the one thousand microbial genomes (KMG-I) project.</title>
        <authorList>
            <person name="Kyrpides N."/>
        </authorList>
    </citation>
    <scope>NUCLEOTIDE SEQUENCE [LARGE SCALE GENOMIC DNA]</scope>
    <source>
        <strain evidence="6 7">DSM 43889</strain>
    </source>
</reference>
<dbReference type="Gene3D" id="3.90.550.10">
    <property type="entry name" value="Spore Coat Polysaccharide Biosynthesis Protein SpsA, Chain A"/>
    <property type="match status" value="1"/>
</dbReference>
<comment type="similarity">
    <text evidence="2">Belongs to the glycosyltransferase 2 family.</text>
</comment>
<evidence type="ECO:0000256" key="1">
    <source>
        <dbReference type="ARBA" id="ARBA00004776"/>
    </source>
</evidence>
<proteinExistence type="inferred from homology"/>
<dbReference type="EMBL" id="AUBJ02000001">
    <property type="protein sequence ID" value="MCP2333693.1"/>
    <property type="molecule type" value="Genomic_DNA"/>
</dbReference>
<protein>
    <recommendedName>
        <fullName evidence="5">Glycosyltransferase 2-like domain-containing protein</fullName>
    </recommendedName>
</protein>
<keyword evidence="7" id="KW-1185">Reference proteome</keyword>
<reference evidence="6 7" key="1">
    <citation type="submission" date="2013-07" db="EMBL/GenBank/DDBJ databases">
        <authorList>
            <consortium name="DOE Joint Genome Institute"/>
            <person name="Reeve W."/>
            <person name="Huntemann M."/>
            <person name="Han J."/>
            <person name="Chen A."/>
            <person name="Kyrpides N."/>
            <person name="Mavromatis K."/>
            <person name="Markowitz V."/>
            <person name="Palaniappan K."/>
            <person name="Ivanova N."/>
            <person name="Schaumberg A."/>
            <person name="Pati A."/>
            <person name="Liolios K."/>
            <person name="Nordberg H.P."/>
            <person name="Cantor M.N."/>
            <person name="Hua S.X."/>
            <person name="Woyke T."/>
        </authorList>
    </citation>
    <scope>NUCLEOTIDE SEQUENCE [LARGE SCALE GENOMIC DNA]</scope>
    <source>
        <strain evidence="6 7">DSM 43889</strain>
    </source>
</reference>
<comment type="caution">
    <text evidence="6">The sequence shown here is derived from an EMBL/GenBank/DDBJ whole genome shotgun (WGS) entry which is preliminary data.</text>
</comment>
<evidence type="ECO:0000256" key="4">
    <source>
        <dbReference type="ARBA" id="ARBA00022679"/>
    </source>
</evidence>
<dbReference type="CDD" id="cd04186">
    <property type="entry name" value="GT_2_like_c"/>
    <property type="match status" value="1"/>
</dbReference>
<evidence type="ECO:0000256" key="3">
    <source>
        <dbReference type="ARBA" id="ARBA00022676"/>
    </source>
</evidence>
<dbReference type="Proteomes" id="UP000791080">
    <property type="component" value="Unassembled WGS sequence"/>
</dbReference>
<dbReference type="InterPro" id="IPR029044">
    <property type="entry name" value="Nucleotide-diphossugar_trans"/>
</dbReference>
<gene>
    <name evidence="6" type="ORF">G443_003963</name>
</gene>
<dbReference type="PANTHER" id="PTHR43179:SF12">
    <property type="entry name" value="GALACTOFURANOSYLTRANSFERASE GLFT2"/>
    <property type="match status" value="1"/>
</dbReference>
<comment type="pathway">
    <text evidence="1">Cell wall biogenesis; cell wall polysaccharide biosynthesis.</text>
</comment>
<dbReference type="PANTHER" id="PTHR43179">
    <property type="entry name" value="RHAMNOSYLTRANSFERASE WBBL"/>
    <property type="match status" value="1"/>
</dbReference>
<name>A0ABT1JME6_ACTCY</name>